<name>A0A6L2NAR0_TANCI</name>
<dbReference type="InterPro" id="IPR043502">
    <property type="entry name" value="DNA/RNA_pol_sf"/>
</dbReference>
<feature type="region of interest" description="Disordered" evidence="1">
    <location>
        <begin position="187"/>
        <end position="240"/>
    </location>
</feature>
<evidence type="ECO:0000256" key="1">
    <source>
        <dbReference type="SAM" id="MobiDB-lite"/>
    </source>
</evidence>
<feature type="region of interest" description="Disordered" evidence="1">
    <location>
        <begin position="133"/>
        <end position="162"/>
    </location>
</feature>
<organism evidence="2">
    <name type="scientific">Tanacetum cinerariifolium</name>
    <name type="common">Dalmatian daisy</name>
    <name type="synonym">Chrysanthemum cinerariifolium</name>
    <dbReference type="NCBI Taxonomy" id="118510"/>
    <lineage>
        <taxon>Eukaryota</taxon>
        <taxon>Viridiplantae</taxon>
        <taxon>Streptophyta</taxon>
        <taxon>Embryophyta</taxon>
        <taxon>Tracheophyta</taxon>
        <taxon>Spermatophyta</taxon>
        <taxon>Magnoliopsida</taxon>
        <taxon>eudicotyledons</taxon>
        <taxon>Gunneridae</taxon>
        <taxon>Pentapetalae</taxon>
        <taxon>asterids</taxon>
        <taxon>campanulids</taxon>
        <taxon>Asterales</taxon>
        <taxon>Asteraceae</taxon>
        <taxon>Asteroideae</taxon>
        <taxon>Anthemideae</taxon>
        <taxon>Anthemidinae</taxon>
        <taxon>Tanacetum</taxon>
    </lineage>
</organism>
<dbReference type="PANTHER" id="PTHR24559">
    <property type="entry name" value="TRANSPOSON TY3-I GAG-POL POLYPROTEIN"/>
    <property type="match status" value="1"/>
</dbReference>
<keyword evidence="2" id="KW-0695">RNA-directed DNA polymerase</keyword>
<dbReference type="EMBL" id="BKCJ010008434">
    <property type="protein sequence ID" value="GEU82202.1"/>
    <property type="molecule type" value="Genomic_DNA"/>
</dbReference>
<dbReference type="InterPro" id="IPR043128">
    <property type="entry name" value="Rev_trsase/Diguanyl_cyclase"/>
</dbReference>
<proteinExistence type="predicted"/>
<dbReference type="GO" id="GO:0003964">
    <property type="term" value="F:RNA-directed DNA polymerase activity"/>
    <property type="evidence" value="ECO:0007669"/>
    <property type="project" value="UniProtKB-KW"/>
</dbReference>
<feature type="compositionally biased region" description="Basic residues" evidence="1">
    <location>
        <begin position="152"/>
        <end position="162"/>
    </location>
</feature>
<protein>
    <submittedName>
        <fullName evidence="2">Reverse transcriptase domain-containing protein</fullName>
    </submittedName>
</protein>
<sequence>MEMHNAFNQQYGYRSHMSPSPNPITSQYSQRFSPLNSLDIEDDDFAPLFGEGPSQPVVQDSLDESPVEEVAPVKRKCKKCLVTCPVGLQGFVTVWSKREKVEMALIWQSGLVTWFGRITLSLRKWDLKKRIGSRHARGMSGSPEPRRECSKSPRKKDSKRRTMLKKLEKGAFHMLGDKRKSIFSYSNDSRRRSYHGSRRDTKSCYQSYRSRETEFASKKRHNKRASSRRTKTLSEREKERWHPPIVNERNYFCHGNNKKPDRSQTLRREAFKPTKARAKAGYIHPPHKNTKRNFGFGQREVQASSSNDNPGEEDGTEGPMIIEAEMGGHFVRRIYVDGGSPSEIMYEHCFNRFRPKGRSHMVPATTPLIGFSREIIWPARQISLLVKIGDKEHSTSARMNFMVVRSPSPYNGIIGRPGVRKIQAVPSTAYRMLKFPVAGGTVTLQSSRIIPLECIMPADMVGVPCHLVEHRLNIREGCLPVRQKKRGQAPERNKAIYEEVEKLVDAGIMKEVHYHRWLSNPVMVKMHDGGWRMCVDFKDLNKTCPKDDYSLLEIDWKVESLCGYPFKCFLDAYKGYHQIKMAKEDEENTAFITS</sequence>
<keyword evidence="2" id="KW-0808">Transferase</keyword>
<keyword evidence="2" id="KW-0548">Nucleotidyltransferase</keyword>
<dbReference type="AlphaFoldDB" id="A0A6L2NAR0"/>
<dbReference type="InterPro" id="IPR053134">
    <property type="entry name" value="RNA-dir_DNA_polymerase"/>
</dbReference>
<dbReference type="SUPFAM" id="SSF56672">
    <property type="entry name" value="DNA/RNA polymerases"/>
    <property type="match status" value="1"/>
</dbReference>
<dbReference type="Gene3D" id="3.10.10.10">
    <property type="entry name" value="HIV Type 1 Reverse Transcriptase, subunit A, domain 1"/>
    <property type="match status" value="1"/>
</dbReference>
<gene>
    <name evidence="2" type="ORF">Tci_054180</name>
</gene>
<reference evidence="2" key="1">
    <citation type="journal article" date="2019" name="Sci. Rep.">
        <title>Draft genome of Tanacetum cinerariifolium, the natural source of mosquito coil.</title>
        <authorList>
            <person name="Yamashiro T."/>
            <person name="Shiraishi A."/>
            <person name="Satake H."/>
            <person name="Nakayama K."/>
        </authorList>
    </citation>
    <scope>NUCLEOTIDE SEQUENCE</scope>
</reference>
<dbReference type="Gene3D" id="3.30.70.270">
    <property type="match status" value="1"/>
</dbReference>
<dbReference type="PANTHER" id="PTHR24559:SF444">
    <property type="entry name" value="REVERSE TRANSCRIPTASE DOMAIN-CONTAINING PROTEIN"/>
    <property type="match status" value="1"/>
</dbReference>
<evidence type="ECO:0000313" key="2">
    <source>
        <dbReference type="EMBL" id="GEU82202.1"/>
    </source>
</evidence>
<comment type="caution">
    <text evidence="2">The sequence shown here is derived from an EMBL/GenBank/DDBJ whole genome shotgun (WGS) entry which is preliminary data.</text>
</comment>
<accession>A0A6L2NAR0</accession>
<dbReference type="CDD" id="cd01647">
    <property type="entry name" value="RT_LTR"/>
    <property type="match status" value="1"/>
</dbReference>
<feature type="compositionally biased region" description="Basic residues" evidence="1">
    <location>
        <begin position="218"/>
        <end position="231"/>
    </location>
</feature>